<accession>A0A077ZL94</accession>
<evidence type="ECO:0000256" key="1">
    <source>
        <dbReference type="SAM" id="MobiDB-lite"/>
    </source>
</evidence>
<proteinExistence type="predicted"/>
<keyword evidence="3" id="KW-1185">Reference proteome</keyword>
<organism evidence="2 3">
    <name type="scientific">Trichuris trichiura</name>
    <name type="common">Whipworm</name>
    <name type="synonym">Trichocephalus trichiurus</name>
    <dbReference type="NCBI Taxonomy" id="36087"/>
    <lineage>
        <taxon>Eukaryota</taxon>
        <taxon>Metazoa</taxon>
        <taxon>Ecdysozoa</taxon>
        <taxon>Nematoda</taxon>
        <taxon>Enoplea</taxon>
        <taxon>Dorylaimia</taxon>
        <taxon>Trichinellida</taxon>
        <taxon>Trichuridae</taxon>
        <taxon>Trichuris</taxon>
    </lineage>
</organism>
<evidence type="ECO:0000313" key="2">
    <source>
        <dbReference type="EMBL" id="CDW61101.1"/>
    </source>
</evidence>
<sequence length="66" mass="7008">MRWFESSYPSLFAGVAELADALDSKSSVRKDVPVRPRPPGNGGCGEVVNASDCGSDTRGFDSHHSP</sequence>
<reference evidence="2" key="2">
    <citation type="submission" date="2014-03" db="EMBL/GenBank/DDBJ databases">
        <title>The whipworm genome and dual-species transcriptomics of an intimate host-pathogen interaction.</title>
        <authorList>
            <person name="Foth B.J."/>
            <person name="Tsai I.J."/>
            <person name="Reid A.J."/>
            <person name="Bancroft A.J."/>
            <person name="Nichol S."/>
            <person name="Tracey A."/>
            <person name="Holroyd N."/>
            <person name="Cotton J.A."/>
            <person name="Stanley E.J."/>
            <person name="Zarowiecki M."/>
            <person name="Liu J.Z."/>
            <person name="Huckvale T."/>
            <person name="Cooper P.J."/>
            <person name="Grencis R.K."/>
            <person name="Berriman M."/>
        </authorList>
    </citation>
    <scope>NUCLEOTIDE SEQUENCE [LARGE SCALE GENOMIC DNA]</scope>
</reference>
<protein>
    <submittedName>
        <fullName evidence="2">Uncharacterized protein</fullName>
    </submittedName>
</protein>
<dbReference type="AlphaFoldDB" id="A0A077ZL94"/>
<reference evidence="2" key="1">
    <citation type="submission" date="2014-01" db="EMBL/GenBank/DDBJ databases">
        <authorList>
            <person name="Aslett M."/>
        </authorList>
    </citation>
    <scope>NUCLEOTIDE SEQUENCE</scope>
</reference>
<dbReference type="AntiFam" id="ANF00013">
    <property type="entry name" value="tRNA translation"/>
</dbReference>
<evidence type="ECO:0000313" key="3">
    <source>
        <dbReference type="Proteomes" id="UP000030665"/>
    </source>
</evidence>
<gene>
    <name evidence="2" type="ORF">TTRE_0000952901</name>
</gene>
<name>A0A077ZL94_TRITR</name>
<feature type="region of interest" description="Disordered" evidence="1">
    <location>
        <begin position="23"/>
        <end position="66"/>
    </location>
</feature>
<dbReference type="EMBL" id="HG807866">
    <property type="protein sequence ID" value="CDW61101.1"/>
    <property type="molecule type" value="Genomic_DNA"/>
</dbReference>
<feature type="compositionally biased region" description="Basic and acidic residues" evidence="1">
    <location>
        <begin position="23"/>
        <end position="34"/>
    </location>
</feature>
<dbReference type="AntiFam" id="ANF00015">
    <property type="entry name" value="tRNA translation"/>
</dbReference>
<dbReference type="Proteomes" id="UP000030665">
    <property type="component" value="Unassembled WGS sequence"/>
</dbReference>